<protein>
    <submittedName>
        <fullName evidence="2">Uncharacterized protein</fullName>
    </submittedName>
</protein>
<dbReference type="AlphaFoldDB" id="A0A365H095"/>
<feature type="transmembrane region" description="Helical" evidence="1">
    <location>
        <begin position="9"/>
        <end position="29"/>
    </location>
</feature>
<evidence type="ECO:0000313" key="2">
    <source>
        <dbReference type="EMBL" id="RAY11623.1"/>
    </source>
</evidence>
<dbReference type="Proteomes" id="UP000251891">
    <property type="component" value="Unassembled WGS sequence"/>
</dbReference>
<keyword evidence="1" id="KW-0812">Transmembrane</keyword>
<dbReference type="EMBL" id="QLYX01000017">
    <property type="protein sequence ID" value="RAY11623.1"/>
    <property type="molecule type" value="Genomic_DNA"/>
</dbReference>
<organism evidence="2 3">
    <name type="scientific">Actinomadura craniellae</name>
    <dbReference type="NCBI Taxonomy" id="2231787"/>
    <lineage>
        <taxon>Bacteria</taxon>
        <taxon>Bacillati</taxon>
        <taxon>Actinomycetota</taxon>
        <taxon>Actinomycetes</taxon>
        <taxon>Streptosporangiales</taxon>
        <taxon>Thermomonosporaceae</taxon>
        <taxon>Actinomadura</taxon>
    </lineage>
</organism>
<comment type="caution">
    <text evidence="2">The sequence shown here is derived from an EMBL/GenBank/DDBJ whole genome shotgun (WGS) entry which is preliminary data.</text>
</comment>
<feature type="transmembrane region" description="Helical" evidence="1">
    <location>
        <begin position="100"/>
        <end position="122"/>
    </location>
</feature>
<reference evidence="2 3" key="1">
    <citation type="submission" date="2018-06" db="EMBL/GenBank/DDBJ databases">
        <title>Actinomadura craniellae sp. nov. isolated from marine sponge Craniella sp.</title>
        <authorList>
            <person name="Li L."/>
            <person name="Xu Q.H."/>
            <person name="Lin H.W."/>
            <person name="Lu Y.H."/>
        </authorList>
    </citation>
    <scope>NUCLEOTIDE SEQUENCE [LARGE SCALE GENOMIC DNA]</scope>
    <source>
        <strain evidence="2 3">LHW63021</strain>
    </source>
</reference>
<evidence type="ECO:0000313" key="3">
    <source>
        <dbReference type="Proteomes" id="UP000251891"/>
    </source>
</evidence>
<proteinExistence type="predicted"/>
<keyword evidence="3" id="KW-1185">Reference proteome</keyword>
<accession>A0A365H095</accession>
<gene>
    <name evidence="2" type="ORF">DPM19_28760</name>
</gene>
<evidence type="ECO:0000256" key="1">
    <source>
        <dbReference type="SAM" id="Phobius"/>
    </source>
</evidence>
<name>A0A365H095_9ACTN</name>
<keyword evidence="1" id="KW-1133">Transmembrane helix</keyword>
<keyword evidence="1" id="KW-0472">Membrane</keyword>
<feature type="transmembrane region" description="Helical" evidence="1">
    <location>
        <begin position="75"/>
        <end position="94"/>
    </location>
</feature>
<feature type="transmembrane region" description="Helical" evidence="1">
    <location>
        <begin position="41"/>
        <end position="63"/>
    </location>
</feature>
<sequence length="135" mass="13542">MAKTIAQGVCVQLTGLLAAAVLVVAMIALLPDVVLTDGFYWVSAAGVLVVNLAAGAVAGRLAAPRLARAGAPAGRIRYALAAAGPVVVALLTNLNPISGIPMALRVVLPVCAAAGGVAVGLWHSARVERREPVYG</sequence>